<dbReference type="Pfam" id="PF00395">
    <property type="entry name" value="SLH"/>
    <property type="match status" value="3"/>
</dbReference>
<keyword evidence="1" id="KW-0732">Signal</keyword>
<dbReference type="PANTHER" id="PTHR43308">
    <property type="entry name" value="OUTER MEMBRANE PROTEIN ALPHA-RELATED"/>
    <property type="match status" value="1"/>
</dbReference>
<sequence length="746" mass="79201">MKLTPKNKAVVATMLLSAAMSQTTVFAEQPNKDLKYIDEVKNDGVLSALQRGLMDGYENQSFQSDKNLSRAEFAALITRIFHIEVKAKGTSSFKDVVASSWASPYIEALYEKGWMTGTGNSFQPNESITKEQVAVVLTRALGLKSEHTGVTTPSDLSTASSWARESLLEAIQAGIIKTDNGNVHPQSGLIRQEAASIAVFVSNLLPLVIEDITDSGQIKVSGISYTAKDEVKGIFAAKNRNVLRGAKLTAVIRDHQIQSIQQLELVAPGQAASQGSAEFSANLKLDGDNATIGHLKVNADYVSVVNVKVNGDLEIGTGLQHDFYSNGLVVGGITRVLGGDDNTVVFDNANLKNVVVNKPDVRVEAKGKTTIGEVTVNSNATIEANAEVIIPKLTIGEGVAKVQINSNVETLEILGSKSSLTLGSSVKVQNVKLPTGGNIKDIISNFDQVTGSILMINNVQNQSSSSSSSSNSYTSPSVSADKAELYDKIGEANTLLAGATIGTNLGQYPQSAAVTLTSAISVAQDVYADVSVSQTNVNGAVVKLNQALVTFKQSIIVDKGTLYTQIGAASDLLQTSVIGWDVGQYLQSQATILGDSITVAQAVYDNTTVSQVNITTAVTDLNQAIVTFQQSVIGNKDTLYARIGLASTTLQNASIGTGYFQYPQSAVDALTISIGVAQSVYGTVYASQSVLDSAVITLDQAVSSFQSSVMMPPFKTLPTITAYKQDFKKPESLQYDEITDTFIRIV</sequence>
<keyword evidence="4" id="KW-1185">Reference proteome</keyword>
<dbReference type="Gene3D" id="1.20.1270.90">
    <property type="entry name" value="AF1782-like"/>
    <property type="match status" value="3"/>
</dbReference>
<accession>A0ABX1ZH35</accession>
<dbReference type="RefSeq" id="WP_171694170.1">
    <property type="nucleotide sequence ID" value="NZ_WHOC01000198.1"/>
</dbReference>
<evidence type="ECO:0000313" key="3">
    <source>
        <dbReference type="EMBL" id="NOU91489.1"/>
    </source>
</evidence>
<name>A0ABX1ZH35_9BACL</name>
<dbReference type="Proteomes" id="UP000658690">
    <property type="component" value="Unassembled WGS sequence"/>
</dbReference>
<evidence type="ECO:0000256" key="1">
    <source>
        <dbReference type="SAM" id="SignalP"/>
    </source>
</evidence>
<gene>
    <name evidence="3" type="ORF">GC102_38050</name>
</gene>
<dbReference type="Pfam" id="PF07554">
    <property type="entry name" value="FIVAR"/>
    <property type="match status" value="2"/>
</dbReference>
<dbReference type="PROSITE" id="PS51272">
    <property type="entry name" value="SLH"/>
    <property type="match status" value="2"/>
</dbReference>
<reference evidence="3 4" key="1">
    <citation type="submission" date="2019-10" db="EMBL/GenBank/DDBJ databases">
        <title>Description of Paenibacillus choica sp. nov.</title>
        <authorList>
            <person name="Carlier A."/>
            <person name="Qi S."/>
        </authorList>
    </citation>
    <scope>NUCLEOTIDE SEQUENCE [LARGE SCALE GENOMIC DNA]</scope>
    <source>
        <strain evidence="3 4">LMG 31460</strain>
    </source>
</reference>
<proteinExistence type="predicted"/>
<protein>
    <recommendedName>
        <fullName evidence="2">SLH domain-containing protein</fullName>
    </recommendedName>
</protein>
<evidence type="ECO:0000313" key="4">
    <source>
        <dbReference type="Proteomes" id="UP000658690"/>
    </source>
</evidence>
<organism evidence="3 4">
    <name type="scientific">Paenibacillus germinis</name>
    <dbReference type="NCBI Taxonomy" id="2654979"/>
    <lineage>
        <taxon>Bacteria</taxon>
        <taxon>Bacillati</taxon>
        <taxon>Bacillota</taxon>
        <taxon>Bacilli</taxon>
        <taxon>Bacillales</taxon>
        <taxon>Paenibacillaceae</taxon>
        <taxon>Paenibacillus</taxon>
    </lineage>
</organism>
<feature type="domain" description="SLH" evidence="2">
    <location>
        <begin position="28"/>
        <end position="88"/>
    </location>
</feature>
<dbReference type="InterPro" id="IPR001119">
    <property type="entry name" value="SLH_dom"/>
</dbReference>
<comment type="caution">
    <text evidence="3">The sequence shown here is derived from an EMBL/GenBank/DDBJ whole genome shotgun (WGS) entry which is preliminary data.</text>
</comment>
<evidence type="ECO:0000259" key="2">
    <source>
        <dbReference type="PROSITE" id="PS51272"/>
    </source>
</evidence>
<feature type="domain" description="SLH" evidence="2">
    <location>
        <begin position="89"/>
        <end position="151"/>
    </location>
</feature>
<dbReference type="EMBL" id="WHOC01000198">
    <property type="protein sequence ID" value="NOU91489.1"/>
    <property type="molecule type" value="Genomic_DNA"/>
</dbReference>
<dbReference type="InterPro" id="IPR051465">
    <property type="entry name" value="Cell_Envelope_Struct_Comp"/>
</dbReference>
<feature type="signal peptide" evidence="1">
    <location>
        <begin position="1"/>
        <end position="27"/>
    </location>
</feature>
<feature type="chain" id="PRO_5045421934" description="SLH domain-containing protein" evidence="1">
    <location>
        <begin position="28"/>
        <end position="746"/>
    </location>
</feature>